<reference evidence="4 5" key="1">
    <citation type="submission" date="2021-09" db="EMBL/GenBank/DDBJ databases">
        <title>Genomic insights and catalytic innovation underlie evolution of tropane alkaloids biosynthesis.</title>
        <authorList>
            <person name="Wang Y.-J."/>
            <person name="Tian T."/>
            <person name="Huang J.-P."/>
            <person name="Huang S.-X."/>
        </authorList>
    </citation>
    <scope>NUCLEOTIDE SEQUENCE [LARGE SCALE GENOMIC DNA]</scope>
    <source>
        <strain evidence="4">KIB-2018</strain>
        <tissue evidence="4">Leaf</tissue>
    </source>
</reference>
<evidence type="ECO:0000256" key="3">
    <source>
        <dbReference type="ARBA" id="ARBA00022851"/>
    </source>
</evidence>
<proteinExistence type="inferred from homology"/>
<dbReference type="PANTHER" id="PTHR48198">
    <property type="entry name" value="EC PROTEIN HOMOLOG"/>
    <property type="match status" value="1"/>
</dbReference>
<comment type="similarity">
    <text evidence="1">Belongs to the metallothionein superfamily. Type 15 family.</text>
</comment>
<evidence type="ECO:0000256" key="2">
    <source>
        <dbReference type="ARBA" id="ARBA00022723"/>
    </source>
</evidence>
<dbReference type="Proteomes" id="UP001159364">
    <property type="component" value="Linkage Group LG05"/>
</dbReference>
<keyword evidence="2" id="KW-0479">Metal-binding</keyword>
<dbReference type="EMBL" id="JAIWQS010000005">
    <property type="protein sequence ID" value="KAJ8764971.1"/>
    <property type="molecule type" value="Genomic_DNA"/>
</dbReference>
<evidence type="ECO:0000313" key="5">
    <source>
        <dbReference type="Proteomes" id="UP001159364"/>
    </source>
</evidence>
<dbReference type="PANTHER" id="PTHR48198:SF1">
    <property type="entry name" value="METALLOTHIONEIN-LIKE PROTEIN 4A-RELATED"/>
    <property type="match status" value="1"/>
</dbReference>
<dbReference type="InterPro" id="IPR000316">
    <property type="entry name" value="Metallthion_15"/>
</dbReference>
<name>A0AAV8TEV6_9ROSI</name>
<keyword evidence="3" id="KW-0480">Metal-thiolate cluster</keyword>
<keyword evidence="5" id="KW-1185">Reference proteome</keyword>
<organism evidence="4 5">
    <name type="scientific">Erythroxylum novogranatense</name>
    <dbReference type="NCBI Taxonomy" id="1862640"/>
    <lineage>
        <taxon>Eukaryota</taxon>
        <taxon>Viridiplantae</taxon>
        <taxon>Streptophyta</taxon>
        <taxon>Embryophyta</taxon>
        <taxon>Tracheophyta</taxon>
        <taxon>Spermatophyta</taxon>
        <taxon>Magnoliopsida</taxon>
        <taxon>eudicotyledons</taxon>
        <taxon>Gunneridae</taxon>
        <taxon>Pentapetalae</taxon>
        <taxon>rosids</taxon>
        <taxon>fabids</taxon>
        <taxon>Malpighiales</taxon>
        <taxon>Erythroxylaceae</taxon>
        <taxon>Erythroxylum</taxon>
    </lineage>
</organism>
<dbReference type="GO" id="GO:0008270">
    <property type="term" value="F:zinc ion binding"/>
    <property type="evidence" value="ECO:0007669"/>
    <property type="project" value="InterPro"/>
</dbReference>
<dbReference type="AlphaFoldDB" id="A0AAV8TEV6"/>
<protein>
    <submittedName>
        <fullName evidence="4">Uncharacterized protein</fullName>
    </submittedName>
</protein>
<sequence length="85" mass="8553">MADTTRAVACNDTCGCPSPCPGGEACSCRTIWQSSGGEGDGHNRCSCGEHCGCNPCTCPRSEVTSGVGRAYCKCGDACTCATCSS</sequence>
<evidence type="ECO:0000313" key="4">
    <source>
        <dbReference type="EMBL" id="KAJ8764971.1"/>
    </source>
</evidence>
<dbReference type="Pfam" id="PF02068">
    <property type="entry name" value="Metallothio_PEC"/>
    <property type="match status" value="1"/>
</dbReference>
<evidence type="ECO:0000256" key="1">
    <source>
        <dbReference type="ARBA" id="ARBA00005802"/>
    </source>
</evidence>
<accession>A0AAV8TEV6</accession>
<comment type="caution">
    <text evidence="4">The sequence shown here is derived from an EMBL/GenBank/DDBJ whole genome shotgun (WGS) entry which is preliminary data.</text>
</comment>
<dbReference type="PRINTS" id="PR00877">
    <property type="entry name" value="MTPLANTPEC"/>
</dbReference>
<gene>
    <name evidence="4" type="ORF">K2173_010436</name>
</gene>